<dbReference type="SUPFAM" id="SSF89447">
    <property type="entry name" value="AbrB/MazE/MraZ-like"/>
    <property type="match status" value="1"/>
</dbReference>
<protein>
    <recommendedName>
        <fullName evidence="1">SpoVT-AbrB domain-containing protein</fullName>
    </recommendedName>
</protein>
<gene>
    <name evidence="2" type="ORF">LCGC14_2500080</name>
</gene>
<comment type="caution">
    <text evidence="2">The sequence shown here is derived from an EMBL/GenBank/DDBJ whole genome shotgun (WGS) entry which is preliminary data.</text>
</comment>
<accession>A0A0F9B222</accession>
<dbReference type="EMBL" id="LAZR01039842">
    <property type="protein sequence ID" value="KKL15989.1"/>
    <property type="molecule type" value="Genomic_DNA"/>
</dbReference>
<evidence type="ECO:0000259" key="1">
    <source>
        <dbReference type="SMART" id="SM00966"/>
    </source>
</evidence>
<dbReference type="Gene3D" id="2.10.260.10">
    <property type="match status" value="1"/>
</dbReference>
<name>A0A0F9B222_9ZZZZ</name>
<dbReference type="NCBIfam" id="TIGR01439">
    <property type="entry name" value="lp_hng_hel_AbrB"/>
    <property type="match status" value="1"/>
</dbReference>
<dbReference type="InterPro" id="IPR007159">
    <property type="entry name" value="SpoVT-AbrB_dom"/>
</dbReference>
<dbReference type="SMART" id="SM00966">
    <property type="entry name" value="SpoVT_AbrB"/>
    <property type="match status" value="1"/>
</dbReference>
<dbReference type="InterPro" id="IPR037914">
    <property type="entry name" value="SpoVT-AbrB_sf"/>
</dbReference>
<dbReference type="GO" id="GO:0003677">
    <property type="term" value="F:DNA binding"/>
    <property type="evidence" value="ECO:0007669"/>
    <property type="project" value="InterPro"/>
</dbReference>
<proteinExistence type="predicted"/>
<dbReference type="AlphaFoldDB" id="A0A0F9B222"/>
<evidence type="ECO:0000313" key="2">
    <source>
        <dbReference type="EMBL" id="KKL15989.1"/>
    </source>
</evidence>
<feature type="domain" description="SpoVT-AbrB" evidence="1">
    <location>
        <begin position="2"/>
        <end position="49"/>
    </location>
</feature>
<organism evidence="2">
    <name type="scientific">marine sediment metagenome</name>
    <dbReference type="NCBI Taxonomy" id="412755"/>
    <lineage>
        <taxon>unclassified sequences</taxon>
        <taxon>metagenomes</taxon>
        <taxon>ecological metagenomes</taxon>
    </lineage>
</organism>
<dbReference type="Pfam" id="PF04014">
    <property type="entry name" value="MazE_antitoxin"/>
    <property type="match status" value="1"/>
</dbReference>
<reference evidence="2" key="1">
    <citation type="journal article" date="2015" name="Nature">
        <title>Complex archaea that bridge the gap between prokaryotes and eukaryotes.</title>
        <authorList>
            <person name="Spang A."/>
            <person name="Saw J.H."/>
            <person name="Jorgensen S.L."/>
            <person name="Zaremba-Niedzwiedzka K."/>
            <person name="Martijn J."/>
            <person name="Lind A.E."/>
            <person name="van Eijk R."/>
            <person name="Schleper C."/>
            <person name="Guy L."/>
            <person name="Ettema T.J."/>
        </authorList>
    </citation>
    <scope>NUCLEOTIDE SEQUENCE</scope>
</reference>
<sequence>MAKVTAKYQITLPKNVRNELGIVPGAEVDIRREGKRYVLIVDPIAHIRKKWCGRIKTGKSTMAYMEQIRGPV</sequence>